<reference evidence="2" key="1">
    <citation type="journal article" date="2024" name="Front. Bioeng. Biotechnol.">
        <title>Genome-scale model development and genomic sequencing of the oleaginous clade Lipomyces.</title>
        <authorList>
            <person name="Czajka J.J."/>
            <person name="Han Y."/>
            <person name="Kim J."/>
            <person name="Mondo S.J."/>
            <person name="Hofstad B.A."/>
            <person name="Robles A."/>
            <person name="Haridas S."/>
            <person name="Riley R."/>
            <person name="LaButti K."/>
            <person name="Pangilinan J."/>
            <person name="Andreopoulos W."/>
            <person name="Lipzen A."/>
            <person name="Yan J."/>
            <person name="Wang M."/>
            <person name="Ng V."/>
            <person name="Grigoriev I.V."/>
            <person name="Spatafora J.W."/>
            <person name="Magnuson J.K."/>
            <person name="Baker S.E."/>
            <person name="Pomraning K.R."/>
        </authorList>
    </citation>
    <scope>NUCLEOTIDE SEQUENCE [LARGE SCALE GENOMIC DNA]</scope>
    <source>
        <strain evidence="2">CBS 10300</strain>
    </source>
</reference>
<dbReference type="EMBL" id="MU970153">
    <property type="protein sequence ID" value="KAK9319938.1"/>
    <property type="molecule type" value="Genomic_DNA"/>
</dbReference>
<name>A0ACC3TFN6_9ASCO</name>
<comment type="caution">
    <text evidence="1">The sequence shown here is derived from an EMBL/GenBank/DDBJ whole genome shotgun (WGS) entry which is preliminary data.</text>
</comment>
<accession>A0ACC3TFN6</accession>
<dbReference type="Proteomes" id="UP001489719">
    <property type="component" value="Unassembled WGS sequence"/>
</dbReference>
<gene>
    <name evidence="1" type="ORF">V1517DRAFT_330934</name>
</gene>
<sequence length="629" mass="69164">MSRPSPGLKHSNSTLSLSTLPMWDSSDPDRHPPPLPLNPDSPILSGSPTRNSQLYGSTRSRSVSPVKQAMKPVMPLNPPGRDFEILQILSKVQDMLKDVDSTSKLSDSTIRKAEKGVDSLLRRSKDNAVDLVSLRDKIYSSEILLSHQLQDIHEILSQEKHAASDNSATMAICADYLAKIDDLKALLYKESSSMRVLLNSNSGSHADSLQSLNDTLSLSNNQLFEKLDSLMAQLRSIEKTHVEYADQERDINTKTISALHELRQLLTKEDKAGQILTEIRKRERVADRSTKDLMESFQTIQELLNALSRSSLGDKDAMAAQMHTVNANIAGLRDQMLQKHDATTADVIRSSQEQVTEALATFQGGVTSSVQTVLSSLEPERIVTAIEDLKSFITTRSDSSLESTIHEHEKLDQILKDIGVLSSTMAPLSLLPEVHTSFLESATQFNTYIIGENSKLMGEVETLRQEKLQLVSEVSALDAAVATRSEQLTKLEERAEKFQQRLTDHIFQKSLKGAAMIEGRESGHKSSRSTLDVLTESPGPESNLANITNSASVYVGQATPEDPVQEVSISDASSLDASRSLSGGFANRRLSWSKKIGTMFSSGKENELFIPKRGGARKAGKGRSVSERL</sequence>
<organism evidence="1 2">
    <name type="scientific">Lipomyces orientalis</name>
    <dbReference type="NCBI Taxonomy" id="1233043"/>
    <lineage>
        <taxon>Eukaryota</taxon>
        <taxon>Fungi</taxon>
        <taxon>Dikarya</taxon>
        <taxon>Ascomycota</taxon>
        <taxon>Saccharomycotina</taxon>
        <taxon>Lipomycetes</taxon>
        <taxon>Lipomycetales</taxon>
        <taxon>Lipomycetaceae</taxon>
        <taxon>Lipomyces</taxon>
    </lineage>
</organism>
<protein>
    <submittedName>
        <fullName evidence="1">Uncharacterized protein</fullName>
    </submittedName>
</protein>
<keyword evidence="2" id="KW-1185">Reference proteome</keyword>
<proteinExistence type="predicted"/>
<evidence type="ECO:0000313" key="1">
    <source>
        <dbReference type="EMBL" id="KAK9319938.1"/>
    </source>
</evidence>
<evidence type="ECO:0000313" key="2">
    <source>
        <dbReference type="Proteomes" id="UP001489719"/>
    </source>
</evidence>